<gene>
    <name evidence="1" type="ORF">COX08_01350</name>
</gene>
<name>A0A2H0B8I5_9BACT</name>
<dbReference type="EMBL" id="PCSR01000032">
    <property type="protein sequence ID" value="PIP53370.1"/>
    <property type="molecule type" value="Genomic_DNA"/>
</dbReference>
<protein>
    <submittedName>
        <fullName evidence="1">Uncharacterized protein</fullName>
    </submittedName>
</protein>
<dbReference type="AlphaFoldDB" id="A0A2H0B8I5"/>
<organism evidence="1 2">
    <name type="scientific">Candidatus Beckwithbacteria bacterium CG23_combo_of_CG06-09_8_20_14_all_34_8</name>
    <dbReference type="NCBI Taxonomy" id="1974497"/>
    <lineage>
        <taxon>Bacteria</taxon>
        <taxon>Candidatus Beckwithiibacteriota</taxon>
    </lineage>
</organism>
<evidence type="ECO:0000313" key="1">
    <source>
        <dbReference type="EMBL" id="PIP53370.1"/>
    </source>
</evidence>
<evidence type="ECO:0000313" key="2">
    <source>
        <dbReference type="Proteomes" id="UP000229459"/>
    </source>
</evidence>
<reference evidence="1 2" key="1">
    <citation type="submission" date="2017-09" db="EMBL/GenBank/DDBJ databases">
        <title>Depth-based differentiation of microbial function through sediment-hosted aquifers and enrichment of novel symbionts in the deep terrestrial subsurface.</title>
        <authorList>
            <person name="Probst A.J."/>
            <person name="Ladd B."/>
            <person name="Jarett J.K."/>
            <person name="Geller-Mcgrath D.E."/>
            <person name="Sieber C.M."/>
            <person name="Emerson J.B."/>
            <person name="Anantharaman K."/>
            <person name="Thomas B.C."/>
            <person name="Malmstrom R."/>
            <person name="Stieglmeier M."/>
            <person name="Klingl A."/>
            <person name="Woyke T."/>
            <person name="Ryan C.M."/>
            <person name="Banfield J.F."/>
        </authorList>
    </citation>
    <scope>NUCLEOTIDE SEQUENCE [LARGE SCALE GENOMIC DNA]</scope>
    <source>
        <strain evidence="1">CG23_combo_of_CG06-09_8_20_14_all_34_8</strain>
    </source>
</reference>
<accession>A0A2H0B8I5</accession>
<proteinExistence type="predicted"/>
<dbReference type="Proteomes" id="UP000229459">
    <property type="component" value="Unassembled WGS sequence"/>
</dbReference>
<sequence>MILFHLIAIINLFLFYSKCNTMLKSLLFTDGTDIYQDINQWRPYSEEIEKCKQFGRKFGEKIKS</sequence>
<comment type="caution">
    <text evidence="1">The sequence shown here is derived from an EMBL/GenBank/DDBJ whole genome shotgun (WGS) entry which is preliminary data.</text>
</comment>